<accession>A0A938WJS3</accession>
<evidence type="ECO:0000313" key="2">
    <source>
        <dbReference type="EMBL" id="MBM6660317.1"/>
    </source>
</evidence>
<dbReference type="SUPFAM" id="SSF54001">
    <property type="entry name" value="Cysteine proteinases"/>
    <property type="match status" value="1"/>
</dbReference>
<protein>
    <submittedName>
        <fullName evidence="2">Cysteine protease</fullName>
    </submittedName>
</protein>
<dbReference type="RefSeq" id="WP_239483423.1">
    <property type="nucleotide sequence ID" value="NZ_JACJJL010000001.1"/>
</dbReference>
<dbReference type="GO" id="GO:0008233">
    <property type="term" value="F:peptidase activity"/>
    <property type="evidence" value="ECO:0007669"/>
    <property type="project" value="UniProtKB-KW"/>
</dbReference>
<keyword evidence="1" id="KW-0732">Signal</keyword>
<evidence type="ECO:0000256" key="1">
    <source>
        <dbReference type="SAM" id="SignalP"/>
    </source>
</evidence>
<feature type="chain" id="PRO_5036977631" evidence="1">
    <location>
        <begin position="27"/>
        <end position="344"/>
    </location>
</feature>
<organism evidence="2 3">
    <name type="scientific">Marseilla massiliensis</name>
    <dbReference type="NCBI Taxonomy" id="1841864"/>
    <lineage>
        <taxon>Bacteria</taxon>
        <taxon>Pseudomonadati</taxon>
        <taxon>Bacteroidota</taxon>
        <taxon>Bacteroidia</taxon>
        <taxon>Bacteroidales</taxon>
        <taxon>Prevotellaceae</taxon>
        <taxon>Marseilla</taxon>
    </lineage>
</organism>
<feature type="signal peptide" evidence="1">
    <location>
        <begin position="1"/>
        <end position="26"/>
    </location>
</feature>
<comment type="caution">
    <text evidence="2">The sequence shown here is derived from an EMBL/GenBank/DDBJ whole genome shotgun (WGS) entry which is preliminary data.</text>
</comment>
<evidence type="ECO:0000313" key="3">
    <source>
        <dbReference type="Proteomes" id="UP000764045"/>
    </source>
</evidence>
<dbReference type="AlphaFoldDB" id="A0A938WJS3"/>
<gene>
    <name evidence="2" type="ORF">H6B30_00860</name>
</gene>
<dbReference type="Gene3D" id="3.90.70.10">
    <property type="entry name" value="Cysteine proteinases"/>
    <property type="match status" value="1"/>
</dbReference>
<dbReference type="GO" id="GO:0006508">
    <property type="term" value="P:proteolysis"/>
    <property type="evidence" value="ECO:0007669"/>
    <property type="project" value="UniProtKB-KW"/>
</dbReference>
<dbReference type="Proteomes" id="UP000764045">
    <property type="component" value="Unassembled WGS sequence"/>
</dbReference>
<sequence length="344" mass="36693">MRCLPFAAAAVAALLLAAACSRRGPAGERFSVEVMNASTPVKDQGRSDGCWAYAMLSAIETEHIMRGDSVSLSVAYALRSAVADGFRRSYLGGGADTVALRGTAMTLISTIAAHGIVPYDAYGRGDAQAAAVAARLAGRMAASAVRRRTGLAAAERQLGAMLDETMGPVPARVFMLGAEYTPQEFARSVCAPGEYVALTSFTHHPFYADFALEVADNSGREPFFNVPIDTLMTRLERAVRAGRGVCWEGDVTEPGFSFGRGVARLPEGEATGQADRQAAFERFLTTDDHCMAVVGLARDARGELFYIMKNSWGTGNPYGGMVYMAESYLRLKTVAVVMPADVAR</sequence>
<keyword evidence="2" id="KW-0645">Protease</keyword>
<reference evidence="2 3" key="1">
    <citation type="journal article" date="2021" name="Sci. Rep.">
        <title>The distribution of antibiotic resistance genes in chicken gut microbiota commensals.</title>
        <authorList>
            <person name="Juricova H."/>
            <person name="Matiasovicova J."/>
            <person name="Kubasova T."/>
            <person name="Cejkova D."/>
            <person name="Rychlik I."/>
        </authorList>
    </citation>
    <scope>NUCLEOTIDE SEQUENCE [LARGE SCALE GENOMIC DNA]</scope>
    <source>
        <strain evidence="2 3">An819</strain>
    </source>
</reference>
<proteinExistence type="predicted"/>
<keyword evidence="2" id="KW-0378">Hydrolase</keyword>
<dbReference type="PROSITE" id="PS51257">
    <property type="entry name" value="PROKAR_LIPOPROTEIN"/>
    <property type="match status" value="1"/>
</dbReference>
<name>A0A938WJS3_9BACT</name>
<dbReference type="InterPro" id="IPR038765">
    <property type="entry name" value="Papain-like_cys_pep_sf"/>
</dbReference>
<dbReference type="EMBL" id="JACJJL010000001">
    <property type="protein sequence ID" value="MBM6660317.1"/>
    <property type="molecule type" value="Genomic_DNA"/>
</dbReference>
<keyword evidence="3" id="KW-1185">Reference proteome</keyword>